<dbReference type="PROSITE" id="PS50071">
    <property type="entry name" value="HOMEOBOX_2"/>
    <property type="match status" value="1"/>
</dbReference>
<feature type="region of interest" description="Disordered" evidence="12">
    <location>
        <begin position="300"/>
        <end position="331"/>
    </location>
</feature>
<feature type="domain" description="Homeobox" evidence="14">
    <location>
        <begin position="324"/>
        <end position="384"/>
    </location>
</feature>
<evidence type="ECO:0000256" key="5">
    <source>
        <dbReference type="ARBA" id="ARBA00023038"/>
    </source>
</evidence>
<feature type="DNA-binding region" description="Homeobox" evidence="9">
    <location>
        <begin position="326"/>
        <end position="385"/>
    </location>
</feature>
<reference evidence="16" key="1">
    <citation type="submission" date="2025-08" db="UniProtKB">
        <authorList>
            <consortium name="RefSeq"/>
        </authorList>
    </citation>
    <scope>IDENTIFICATION</scope>
    <source>
        <tissue evidence="16">Sperm</tissue>
    </source>
</reference>
<keyword evidence="4 10" id="KW-0862">Zinc</keyword>
<dbReference type="Pfam" id="PF00412">
    <property type="entry name" value="LIM"/>
    <property type="match status" value="2"/>
</dbReference>
<keyword evidence="6 9" id="KW-0238">DNA-binding</keyword>
<dbReference type="CDD" id="cd00086">
    <property type="entry name" value="homeodomain"/>
    <property type="match status" value="1"/>
</dbReference>
<comment type="subcellular location">
    <subcellularLocation>
        <location evidence="1 9 11">Nucleus</location>
    </subcellularLocation>
</comment>
<dbReference type="PROSITE" id="PS00027">
    <property type="entry name" value="HOMEOBOX_1"/>
    <property type="match status" value="1"/>
</dbReference>
<dbReference type="Gene3D" id="2.10.110.10">
    <property type="entry name" value="Cysteine Rich Protein"/>
    <property type="match status" value="2"/>
</dbReference>
<evidence type="ECO:0000256" key="2">
    <source>
        <dbReference type="ARBA" id="ARBA00022723"/>
    </source>
</evidence>
<evidence type="ECO:0000256" key="6">
    <source>
        <dbReference type="ARBA" id="ARBA00023125"/>
    </source>
</evidence>
<dbReference type="KEGG" id="pmrn:116944806"/>
<evidence type="ECO:0000313" key="15">
    <source>
        <dbReference type="Proteomes" id="UP001318040"/>
    </source>
</evidence>
<gene>
    <name evidence="16" type="primary">LOC116944806</name>
</gene>
<dbReference type="SUPFAM" id="SSF57716">
    <property type="entry name" value="Glucocorticoid receptor-like (DNA-binding domain)"/>
    <property type="match status" value="2"/>
</dbReference>
<dbReference type="Proteomes" id="UP001318040">
    <property type="component" value="Chromosome 22"/>
</dbReference>
<evidence type="ECO:0000259" key="14">
    <source>
        <dbReference type="PROSITE" id="PS50071"/>
    </source>
</evidence>
<evidence type="ECO:0000256" key="3">
    <source>
        <dbReference type="ARBA" id="ARBA00022737"/>
    </source>
</evidence>
<evidence type="ECO:0000256" key="1">
    <source>
        <dbReference type="ARBA" id="ARBA00004123"/>
    </source>
</evidence>
<dbReference type="InterPro" id="IPR017970">
    <property type="entry name" value="Homeobox_CS"/>
</dbReference>
<dbReference type="Gene3D" id="1.10.10.60">
    <property type="entry name" value="Homeodomain-like"/>
    <property type="match status" value="1"/>
</dbReference>
<name>A0AAJ7WY73_PETMA</name>
<dbReference type="InterPro" id="IPR001356">
    <property type="entry name" value="HD"/>
</dbReference>
<protein>
    <submittedName>
        <fullName evidence="16">LIM/homeobox protein Lhx8-like isoform X1</fullName>
    </submittedName>
</protein>
<feature type="region of interest" description="Disordered" evidence="12">
    <location>
        <begin position="382"/>
        <end position="408"/>
    </location>
</feature>
<proteinExistence type="predicted"/>
<evidence type="ECO:0000313" key="16">
    <source>
        <dbReference type="RefSeq" id="XP_032814431.1"/>
    </source>
</evidence>
<evidence type="ECO:0000256" key="9">
    <source>
        <dbReference type="PROSITE-ProRule" id="PRU00108"/>
    </source>
</evidence>
<evidence type="ECO:0000256" key="12">
    <source>
        <dbReference type="SAM" id="MobiDB-lite"/>
    </source>
</evidence>
<dbReference type="PROSITE" id="PS00478">
    <property type="entry name" value="LIM_DOMAIN_1"/>
    <property type="match status" value="1"/>
</dbReference>
<sequence length="444" mass="46998">MYWKSEGLAGRAAGGDSPRQVAMSGSLRFGVPAEGGPGTKGARIRTGLGQVRRRGRVTPGRLCLPSADVYTPHQAPRSGHVPPHEEAGSRSPPPSSTSSTSSARSPAGPSQQGPPAGPVRAPSAEGGGPSSPGPSGPPQGGPVKVPPVCARCGHEILDRFLLKVSEQCWHVRCLACSVCHSPLSRHSSCFYRDRDVFCKLDYLRRFGRKCSRCGRHVQASDWVRRARGLVFHLACFACAACKRQLATGEEFGLADGGRLLCRAHYRAFLQQQQGHQGAAPGQGQGTVATSTAAPAGLLLQHGAVGGPEGGALPAGGEGEGAQGKPAKRARTSFTAEQLQVMQAQFAQDNNPDAQTLQKLADLTGLSRRVIQVWFQNCRARHKKHVSPPPHAQGAGGPGAPGGRHPHPHHVAVELSYPAYRHHYSPSPPMLPPHCSMPHLHFTHL</sequence>
<dbReference type="SUPFAM" id="SSF46689">
    <property type="entry name" value="Homeodomain-like"/>
    <property type="match status" value="1"/>
</dbReference>
<feature type="compositionally biased region" description="Pro residues" evidence="12">
    <location>
        <begin position="131"/>
        <end position="140"/>
    </location>
</feature>
<keyword evidence="3" id="KW-0677">Repeat</keyword>
<dbReference type="FunFam" id="1.10.10.60:FF:000050">
    <property type="entry name" value="LIM homeobox 6"/>
    <property type="match status" value="1"/>
</dbReference>
<dbReference type="Pfam" id="PF00046">
    <property type="entry name" value="Homeodomain"/>
    <property type="match status" value="1"/>
</dbReference>
<evidence type="ECO:0000256" key="7">
    <source>
        <dbReference type="ARBA" id="ARBA00023155"/>
    </source>
</evidence>
<evidence type="ECO:0000256" key="10">
    <source>
        <dbReference type="PROSITE-ProRule" id="PRU00125"/>
    </source>
</evidence>
<keyword evidence="5 10" id="KW-0440">LIM domain</keyword>
<dbReference type="GO" id="GO:0000977">
    <property type="term" value="F:RNA polymerase II transcription regulatory region sequence-specific DNA binding"/>
    <property type="evidence" value="ECO:0007669"/>
    <property type="project" value="TreeGrafter"/>
</dbReference>
<dbReference type="FunFam" id="2.10.110.10:FF:000031">
    <property type="entry name" value="LIM homeobox 6, isoform CRA_b"/>
    <property type="match status" value="1"/>
</dbReference>
<dbReference type="AlphaFoldDB" id="A0AAJ7WY73"/>
<accession>A0AAJ7WY73</accession>
<dbReference type="InterPro" id="IPR050453">
    <property type="entry name" value="LIM_Homeobox_TF"/>
</dbReference>
<dbReference type="PANTHER" id="PTHR24208">
    <property type="entry name" value="LIM/HOMEOBOX PROTEIN LHX"/>
    <property type="match status" value="1"/>
</dbReference>
<dbReference type="SMART" id="SM00132">
    <property type="entry name" value="LIM"/>
    <property type="match status" value="2"/>
</dbReference>
<dbReference type="SMART" id="SM00389">
    <property type="entry name" value="HOX"/>
    <property type="match status" value="1"/>
</dbReference>
<dbReference type="RefSeq" id="XP_032814431.1">
    <property type="nucleotide sequence ID" value="XM_032958540.1"/>
</dbReference>
<evidence type="ECO:0000256" key="11">
    <source>
        <dbReference type="RuleBase" id="RU000682"/>
    </source>
</evidence>
<evidence type="ECO:0000256" key="8">
    <source>
        <dbReference type="ARBA" id="ARBA00023242"/>
    </source>
</evidence>
<feature type="domain" description="LIM zinc-binding" evidence="13">
    <location>
        <begin position="147"/>
        <end position="208"/>
    </location>
</feature>
<dbReference type="GO" id="GO:0005634">
    <property type="term" value="C:nucleus"/>
    <property type="evidence" value="ECO:0007669"/>
    <property type="project" value="UniProtKB-SubCell"/>
</dbReference>
<dbReference type="GO" id="GO:0046872">
    <property type="term" value="F:metal ion binding"/>
    <property type="evidence" value="ECO:0007669"/>
    <property type="project" value="UniProtKB-KW"/>
</dbReference>
<dbReference type="PANTHER" id="PTHR24208:SF127">
    <property type="entry name" value="LIM_HOMEOBOX PROTEIN AWH"/>
    <property type="match status" value="1"/>
</dbReference>
<dbReference type="InterPro" id="IPR009057">
    <property type="entry name" value="Homeodomain-like_sf"/>
</dbReference>
<dbReference type="PROSITE" id="PS50023">
    <property type="entry name" value="LIM_DOMAIN_2"/>
    <property type="match status" value="2"/>
</dbReference>
<dbReference type="GeneID" id="116944806"/>
<organism evidence="15 16">
    <name type="scientific">Petromyzon marinus</name>
    <name type="common">Sea lamprey</name>
    <dbReference type="NCBI Taxonomy" id="7757"/>
    <lineage>
        <taxon>Eukaryota</taxon>
        <taxon>Metazoa</taxon>
        <taxon>Chordata</taxon>
        <taxon>Craniata</taxon>
        <taxon>Vertebrata</taxon>
        <taxon>Cyclostomata</taxon>
        <taxon>Hyperoartia</taxon>
        <taxon>Petromyzontiformes</taxon>
        <taxon>Petromyzontidae</taxon>
        <taxon>Petromyzon</taxon>
    </lineage>
</organism>
<evidence type="ECO:0000259" key="13">
    <source>
        <dbReference type="PROSITE" id="PS50023"/>
    </source>
</evidence>
<feature type="domain" description="LIM zinc-binding" evidence="13">
    <location>
        <begin position="209"/>
        <end position="271"/>
    </location>
</feature>
<dbReference type="FunFam" id="2.10.110.10:FF:000136">
    <property type="entry name" value="LIM domain family"/>
    <property type="match status" value="1"/>
</dbReference>
<dbReference type="InterPro" id="IPR001781">
    <property type="entry name" value="Znf_LIM"/>
</dbReference>
<keyword evidence="8 9" id="KW-0539">Nucleus</keyword>
<feature type="compositionally biased region" description="Low complexity" evidence="12">
    <location>
        <begin position="96"/>
        <end position="114"/>
    </location>
</feature>
<feature type="compositionally biased region" description="Gly residues" evidence="12">
    <location>
        <begin position="303"/>
        <end position="321"/>
    </location>
</feature>
<dbReference type="GO" id="GO:0000981">
    <property type="term" value="F:DNA-binding transcription factor activity, RNA polymerase II-specific"/>
    <property type="evidence" value="ECO:0007669"/>
    <property type="project" value="InterPro"/>
</dbReference>
<evidence type="ECO:0000256" key="4">
    <source>
        <dbReference type="ARBA" id="ARBA00022833"/>
    </source>
</evidence>
<keyword evidence="2 10" id="KW-0479">Metal-binding</keyword>
<feature type="region of interest" description="Disordered" evidence="12">
    <location>
        <begin position="1"/>
        <end position="142"/>
    </location>
</feature>
<dbReference type="GO" id="GO:0021884">
    <property type="term" value="P:forebrain neuron development"/>
    <property type="evidence" value="ECO:0007669"/>
    <property type="project" value="TreeGrafter"/>
</dbReference>
<keyword evidence="7 9" id="KW-0371">Homeobox</keyword>
<keyword evidence="15" id="KW-1185">Reference proteome</keyword>